<dbReference type="PANTHER" id="PTHR43386:SF25">
    <property type="entry name" value="PEPTIDE ABC TRANSPORTER PERMEASE PROTEIN"/>
    <property type="match status" value="1"/>
</dbReference>
<dbReference type="RefSeq" id="WP_146324493.1">
    <property type="nucleotide sequence ID" value="NZ_BAABLR010000071.1"/>
</dbReference>
<organism evidence="9 10">
    <name type="scientific">Corynebacterium canis</name>
    <dbReference type="NCBI Taxonomy" id="679663"/>
    <lineage>
        <taxon>Bacteria</taxon>
        <taxon>Bacillati</taxon>
        <taxon>Actinomycetota</taxon>
        <taxon>Actinomycetes</taxon>
        <taxon>Mycobacteriales</taxon>
        <taxon>Corynebacteriaceae</taxon>
        <taxon>Corynebacterium</taxon>
    </lineage>
</organism>
<dbReference type="GO" id="GO:0055085">
    <property type="term" value="P:transmembrane transport"/>
    <property type="evidence" value="ECO:0007669"/>
    <property type="project" value="InterPro"/>
</dbReference>
<dbReference type="AlphaFoldDB" id="A0A5C5UGL8"/>
<keyword evidence="10" id="KW-1185">Reference proteome</keyword>
<feature type="domain" description="ABC transmembrane type-1" evidence="8">
    <location>
        <begin position="70"/>
        <end position="255"/>
    </location>
</feature>
<dbReference type="SUPFAM" id="SSF161098">
    <property type="entry name" value="MetI-like"/>
    <property type="match status" value="1"/>
</dbReference>
<dbReference type="InterPro" id="IPR050366">
    <property type="entry name" value="BP-dependent_transpt_permease"/>
</dbReference>
<evidence type="ECO:0000313" key="10">
    <source>
        <dbReference type="Proteomes" id="UP000320791"/>
    </source>
</evidence>
<evidence type="ECO:0000256" key="7">
    <source>
        <dbReference type="RuleBase" id="RU363032"/>
    </source>
</evidence>
<sequence length="261" mass="26656">MIRVGAAFVWAVAVVLAVFGPLLAPVIGLPSATDISATPFEPASGEHVFGTDRLGRDIAARMLSGNAVLVVVPLVAACLASAAGLVVGSLYVMVPQWARGVTRTLLDALLVVPPIVIMLAIAASTGLSAPWLIGASVVLALPLSSRFFEATAQRVLAAGFIELARCRGDGWARIVVREVAPVLARPFATDVSLRFVATVYLTATASFLGAGVGDGSDTWATLIQSGLSGVMLNPWGVAAPALAIMALTVPLSVLSFGGGDV</sequence>
<feature type="transmembrane region" description="Helical" evidence="7">
    <location>
        <begin position="193"/>
        <end position="212"/>
    </location>
</feature>
<feature type="transmembrane region" description="Helical" evidence="7">
    <location>
        <begin position="104"/>
        <end position="123"/>
    </location>
</feature>
<protein>
    <submittedName>
        <fullName evidence="9">ABC transporter permease subunit</fullName>
    </submittedName>
</protein>
<name>A0A5C5UGL8_9CORY</name>
<evidence type="ECO:0000256" key="6">
    <source>
        <dbReference type="ARBA" id="ARBA00023136"/>
    </source>
</evidence>
<feature type="transmembrane region" description="Helical" evidence="7">
    <location>
        <begin position="232"/>
        <end position="256"/>
    </location>
</feature>
<accession>A0A5C5UGL8</accession>
<evidence type="ECO:0000313" key="9">
    <source>
        <dbReference type="EMBL" id="TWT24957.1"/>
    </source>
</evidence>
<comment type="similarity">
    <text evidence="7">Belongs to the binding-protein-dependent transport system permease family.</text>
</comment>
<gene>
    <name evidence="9" type="ORF">FRX94_07395</name>
</gene>
<dbReference type="GO" id="GO:0005886">
    <property type="term" value="C:plasma membrane"/>
    <property type="evidence" value="ECO:0007669"/>
    <property type="project" value="UniProtKB-SubCell"/>
</dbReference>
<dbReference type="PROSITE" id="PS50928">
    <property type="entry name" value="ABC_TM1"/>
    <property type="match status" value="1"/>
</dbReference>
<evidence type="ECO:0000256" key="1">
    <source>
        <dbReference type="ARBA" id="ARBA00004651"/>
    </source>
</evidence>
<reference evidence="9 10" key="1">
    <citation type="submission" date="2019-08" db="EMBL/GenBank/DDBJ databases">
        <authorList>
            <person name="Lei W."/>
        </authorList>
    </citation>
    <scope>NUCLEOTIDE SEQUENCE [LARGE SCALE GENOMIC DNA]</scope>
    <source>
        <strain evidence="9 10">CCUG 58627</strain>
    </source>
</reference>
<keyword evidence="5 7" id="KW-1133">Transmembrane helix</keyword>
<keyword evidence="3" id="KW-1003">Cell membrane</keyword>
<dbReference type="InterPro" id="IPR000515">
    <property type="entry name" value="MetI-like"/>
</dbReference>
<keyword evidence="4 7" id="KW-0812">Transmembrane</keyword>
<dbReference type="EMBL" id="VOHM01000014">
    <property type="protein sequence ID" value="TWT24957.1"/>
    <property type="molecule type" value="Genomic_DNA"/>
</dbReference>
<evidence type="ECO:0000256" key="2">
    <source>
        <dbReference type="ARBA" id="ARBA00022448"/>
    </source>
</evidence>
<dbReference type="Pfam" id="PF00528">
    <property type="entry name" value="BPD_transp_1"/>
    <property type="match status" value="1"/>
</dbReference>
<dbReference type="PANTHER" id="PTHR43386">
    <property type="entry name" value="OLIGOPEPTIDE TRANSPORT SYSTEM PERMEASE PROTEIN APPC"/>
    <property type="match status" value="1"/>
</dbReference>
<feature type="transmembrane region" description="Helical" evidence="7">
    <location>
        <begin position="129"/>
        <end position="148"/>
    </location>
</feature>
<evidence type="ECO:0000256" key="3">
    <source>
        <dbReference type="ARBA" id="ARBA00022475"/>
    </source>
</evidence>
<feature type="transmembrane region" description="Helical" evidence="7">
    <location>
        <begin position="67"/>
        <end position="92"/>
    </location>
</feature>
<evidence type="ECO:0000259" key="8">
    <source>
        <dbReference type="PROSITE" id="PS50928"/>
    </source>
</evidence>
<dbReference type="InterPro" id="IPR035906">
    <property type="entry name" value="MetI-like_sf"/>
</dbReference>
<keyword evidence="2 7" id="KW-0813">Transport</keyword>
<comment type="subcellular location">
    <subcellularLocation>
        <location evidence="1 7">Cell membrane</location>
        <topology evidence="1 7">Multi-pass membrane protein</topology>
    </subcellularLocation>
</comment>
<dbReference type="OrthoDB" id="6637947at2"/>
<dbReference type="Proteomes" id="UP000320791">
    <property type="component" value="Unassembled WGS sequence"/>
</dbReference>
<keyword evidence="6 7" id="KW-0472">Membrane</keyword>
<proteinExistence type="inferred from homology"/>
<evidence type="ECO:0000256" key="5">
    <source>
        <dbReference type="ARBA" id="ARBA00022989"/>
    </source>
</evidence>
<dbReference type="Gene3D" id="1.10.3720.10">
    <property type="entry name" value="MetI-like"/>
    <property type="match status" value="1"/>
</dbReference>
<evidence type="ECO:0000256" key="4">
    <source>
        <dbReference type="ARBA" id="ARBA00022692"/>
    </source>
</evidence>
<comment type="caution">
    <text evidence="9">The sequence shown here is derived from an EMBL/GenBank/DDBJ whole genome shotgun (WGS) entry which is preliminary data.</text>
</comment>